<dbReference type="Pfam" id="PF01479">
    <property type="entry name" value="S4"/>
    <property type="match status" value="1"/>
</dbReference>
<reference evidence="5" key="1">
    <citation type="submission" date="2024-07" db="EMBL/GenBank/DDBJ databases">
        <title>Complete genome sequence of Verrucomicrobiaceae bacterium NT6N.</title>
        <authorList>
            <person name="Huang C."/>
            <person name="Takami H."/>
            <person name="Hamasaki K."/>
        </authorList>
    </citation>
    <scope>NUCLEOTIDE SEQUENCE</scope>
    <source>
        <strain evidence="5">NT6N</strain>
    </source>
</reference>
<evidence type="ECO:0000259" key="4">
    <source>
        <dbReference type="SMART" id="SM00363"/>
    </source>
</evidence>
<feature type="domain" description="RNA-binding S4" evidence="4">
    <location>
        <begin position="8"/>
        <end position="74"/>
    </location>
</feature>
<dbReference type="NCBIfam" id="TIGR00093">
    <property type="entry name" value="pseudouridine synthase"/>
    <property type="match status" value="1"/>
</dbReference>
<dbReference type="GO" id="GO:0003723">
    <property type="term" value="F:RNA binding"/>
    <property type="evidence" value="ECO:0007669"/>
    <property type="project" value="UniProtKB-KW"/>
</dbReference>
<name>A0AAT9FNX8_9BACT</name>
<organism evidence="5">
    <name type="scientific">Oceaniferula spumae</name>
    <dbReference type="NCBI Taxonomy" id="2979115"/>
    <lineage>
        <taxon>Bacteria</taxon>
        <taxon>Pseudomonadati</taxon>
        <taxon>Verrucomicrobiota</taxon>
        <taxon>Verrucomicrobiia</taxon>
        <taxon>Verrucomicrobiales</taxon>
        <taxon>Verrucomicrobiaceae</taxon>
        <taxon>Oceaniferula</taxon>
    </lineage>
</organism>
<dbReference type="Gene3D" id="3.10.290.10">
    <property type="entry name" value="RNA-binding S4 domain"/>
    <property type="match status" value="1"/>
</dbReference>
<dbReference type="Gene3D" id="3.30.70.580">
    <property type="entry name" value="Pseudouridine synthase I, catalytic domain, N-terminal subdomain"/>
    <property type="match status" value="1"/>
</dbReference>
<dbReference type="SUPFAM" id="SSF55174">
    <property type="entry name" value="Alpha-L RNA-binding motif"/>
    <property type="match status" value="1"/>
</dbReference>
<proteinExistence type="predicted"/>
<dbReference type="SUPFAM" id="SSF55120">
    <property type="entry name" value="Pseudouridine synthase"/>
    <property type="match status" value="1"/>
</dbReference>
<gene>
    <name evidence="5" type="ORF">NT6N_27170</name>
</gene>
<dbReference type="InterPro" id="IPR020103">
    <property type="entry name" value="PsdUridine_synth_cat_dom_sf"/>
</dbReference>
<evidence type="ECO:0000256" key="2">
    <source>
        <dbReference type="PROSITE-ProRule" id="PRU00182"/>
    </source>
</evidence>
<dbReference type="InterPro" id="IPR036986">
    <property type="entry name" value="S4_RNA-bd_sf"/>
</dbReference>
<dbReference type="PANTHER" id="PTHR47683:SF4">
    <property type="entry name" value="PSEUDOURIDINE SYNTHASE"/>
    <property type="match status" value="1"/>
</dbReference>
<dbReference type="PANTHER" id="PTHR47683">
    <property type="entry name" value="PSEUDOURIDINE SYNTHASE FAMILY PROTEIN-RELATED"/>
    <property type="match status" value="1"/>
</dbReference>
<evidence type="ECO:0000256" key="3">
    <source>
        <dbReference type="SAM" id="MobiDB-lite"/>
    </source>
</evidence>
<dbReference type="CDD" id="cd00165">
    <property type="entry name" value="S4"/>
    <property type="match status" value="1"/>
</dbReference>
<accession>A0AAT9FNX8</accession>
<dbReference type="EMBL" id="AP026866">
    <property type="protein sequence ID" value="BDS07677.1"/>
    <property type="molecule type" value="Genomic_DNA"/>
</dbReference>
<dbReference type="CDD" id="cd02870">
    <property type="entry name" value="PseudoU_synth_RsuA_like"/>
    <property type="match status" value="1"/>
</dbReference>
<dbReference type="Pfam" id="PF00849">
    <property type="entry name" value="PseudoU_synth_2"/>
    <property type="match status" value="1"/>
</dbReference>
<keyword evidence="1" id="KW-0413">Isomerase</keyword>
<dbReference type="GO" id="GO:0120159">
    <property type="term" value="F:rRNA pseudouridine synthase activity"/>
    <property type="evidence" value="ECO:0007669"/>
    <property type="project" value="UniProtKB-ARBA"/>
</dbReference>
<dbReference type="InterPro" id="IPR042092">
    <property type="entry name" value="PsdUridine_s_RsuA/RluB/E/F_cat"/>
</dbReference>
<sequence length="307" mass="34216">MSAQSQGIRLNKYLASCGVGSRRSCDALIQEGEVYINNSREINPATRVDPDDVVRVGRKIVTPKSTEVILFNKPRGLVSSASDELGRETIYAALPPHLHHLKNVGRLDKDSEGMLVLTNDGDLALKLTHPSQKVEKEYLVTVNQAFDNEIIEKLIKGVHTPEGRAAAKSIKRISPRRLRIVLETGLKRQIRIMFEAVHIKVTKLVRIRIGMLTGGGLEIGQWRSLDEEEVRALQQNPKQRSSKASDASDEPSSDRPPARKSSPRGAQGLKRRTPYKSKGEKSFKNTKRTPKKTGRGVGQKKKPRGRR</sequence>
<dbReference type="GO" id="GO:0000455">
    <property type="term" value="P:enzyme-directed rRNA pseudouridine synthesis"/>
    <property type="evidence" value="ECO:0007669"/>
    <property type="project" value="UniProtKB-ARBA"/>
</dbReference>
<dbReference type="SMART" id="SM00363">
    <property type="entry name" value="S4"/>
    <property type="match status" value="1"/>
</dbReference>
<dbReference type="AlphaFoldDB" id="A0AAT9FNX8"/>
<dbReference type="InterPro" id="IPR006145">
    <property type="entry name" value="PsdUridine_synth_RsuA/RluA"/>
</dbReference>
<feature type="compositionally biased region" description="Polar residues" evidence="3">
    <location>
        <begin position="233"/>
        <end position="245"/>
    </location>
</feature>
<dbReference type="InterPro" id="IPR002942">
    <property type="entry name" value="S4_RNA-bd"/>
</dbReference>
<dbReference type="InterPro" id="IPR020094">
    <property type="entry name" value="TruA/RsuA/RluB/E/F_N"/>
</dbReference>
<dbReference type="InterPro" id="IPR050343">
    <property type="entry name" value="RsuA_PseudoU_synthase"/>
</dbReference>
<dbReference type="PROSITE" id="PS50889">
    <property type="entry name" value="S4"/>
    <property type="match status" value="1"/>
</dbReference>
<protein>
    <recommendedName>
        <fullName evidence="4">RNA-binding S4 domain-containing protein</fullName>
    </recommendedName>
</protein>
<dbReference type="Gene3D" id="3.30.70.1560">
    <property type="entry name" value="Alpha-L RNA-binding motif"/>
    <property type="match status" value="1"/>
</dbReference>
<keyword evidence="2" id="KW-0694">RNA-binding</keyword>
<feature type="region of interest" description="Disordered" evidence="3">
    <location>
        <begin position="230"/>
        <end position="307"/>
    </location>
</feature>
<feature type="compositionally biased region" description="Basic residues" evidence="3">
    <location>
        <begin position="284"/>
        <end position="307"/>
    </location>
</feature>
<evidence type="ECO:0000256" key="1">
    <source>
        <dbReference type="ARBA" id="ARBA00023235"/>
    </source>
</evidence>
<dbReference type="KEGG" id="osu:NT6N_27170"/>
<dbReference type="InterPro" id="IPR000748">
    <property type="entry name" value="PsdUridine_synth_RsuA/RluB/E/F"/>
</dbReference>
<evidence type="ECO:0000313" key="5">
    <source>
        <dbReference type="EMBL" id="BDS07677.1"/>
    </source>
</evidence>